<evidence type="ECO:0000256" key="5">
    <source>
        <dbReference type="ARBA" id="ARBA00015162"/>
    </source>
</evidence>
<dbReference type="GO" id="GO:0005634">
    <property type="term" value="C:nucleus"/>
    <property type="evidence" value="ECO:0007669"/>
    <property type="project" value="UniProtKB-SubCell"/>
</dbReference>
<dbReference type="PANTHER" id="PTHR41391">
    <property type="entry name" value="RESTRICTION OF TELOMERE CAPPING PROTEIN 4"/>
    <property type="match status" value="1"/>
</dbReference>
<sequence length="196" mass="22779">MQKELFVKELYYLVEKVDPEKTSISANIRNRASQCCNCKFLICASFNAEIGLWYIIVAHLEHSHTMETDNHNHFMSNERTIPLEVQEKILLFHCTGYSPFIIHSILKEEFKEIPGYYGTRGMNIKTEELNNQLFLHTCILTNKLSYPKNPVDYILEIMVPEMALRLISQDKGGITLEEARKIIEDSSTFGDYVHEE</sequence>
<comment type="subcellular location">
    <subcellularLocation>
        <location evidence="3">Cytoplasm</location>
    </subcellularLocation>
    <subcellularLocation>
        <location evidence="2">Nucleus</location>
    </subcellularLocation>
</comment>
<evidence type="ECO:0000313" key="9">
    <source>
        <dbReference type="EMBL" id="CAG8570293.1"/>
    </source>
</evidence>
<gene>
    <name evidence="9" type="ORF">DEBURN_LOCUS8045</name>
</gene>
<dbReference type="AlphaFoldDB" id="A0A9N9BLY6"/>
<comment type="function">
    <text evidence="1">May be involved in a process influencing telomere capping.</text>
</comment>
<name>A0A9N9BLY6_9GLOM</name>
<keyword evidence="10" id="KW-1185">Reference proteome</keyword>
<protein>
    <recommendedName>
        <fullName evidence="5">Restriction of telomere capping protein 4</fullName>
    </recommendedName>
</protein>
<dbReference type="EMBL" id="CAJVPK010001091">
    <property type="protein sequence ID" value="CAG8570293.1"/>
    <property type="molecule type" value="Genomic_DNA"/>
</dbReference>
<dbReference type="Proteomes" id="UP000789706">
    <property type="component" value="Unassembled WGS sequence"/>
</dbReference>
<dbReference type="GO" id="GO:0005737">
    <property type="term" value="C:cytoplasm"/>
    <property type="evidence" value="ECO:0007669"/>
    <property type="project" value="UniProtKB-SubCell"/>
</dbReference>
<evidence type="ECO:0000256" key="4">
    <source>
        <dbReference type="ARBA" id="ARBA00009461"/>
    </source>
</evidence>
<dbReference type="SMART" id="SM01312">
    <property type="entry name" value="RTC4"/>
    <property type="match status" value="1"/>
</dbReference>
<proteinExistence type="inferred from homology"/>
<evidence type="ECO:0000259" key="8">
    <source>
        <dbReference type="SMART" id="SM01312"/>
    </source>
</evidence>
<evidence type="ECO:0000256" key="6">
    <source>
        <dbReference type="ARBA" id="ARBA00022490"/>
    </source>
</evidence>
<accession>A0A9N9BLY6</accession>
<dbReference type="Pfam" id="PF14474">
    <property type="entry name" value="RTC4"/>
    <property type="match status" value="1"/>
</dbReference>
<organism evidence="9 10">
    <name type="scientific">Diversispora eburnea</name>
    <dbReference type="NCBI Taxonomy" id="1213867"/>
    <lineage>
        <taxon>Eukaryota</taxon>
        <taxon>Fungi</taxon>
        <taxon>Fungi incertae sedis</taxon>
        <taxon>Mucoromycota</taxon>
        <taxon>Glomeromycotina</taxon>
        <taxon>Glomeromycetes</taxon>
        <taxon>Diversisporales</taxon>
        <taxon>Diversisporaceae</taxon>
        <taxon>Diversispora</taxon>
    </lineage>
</organism>
<comment type="similarity">
    <text evidence="4">Belongs to the RTC4 family.</text>
</comment>
<evidence type="ECO:0000256" key="7">
    <source>
        <dbReference type="ARBA" id="ARBA00023242"/>
    </source>
</evidence>
<reference evidence="9" key="1">
    <citation type="submission" date="2021-06" db="EMBL/GenBank/DDBJ databases">
        <authorList>
            <person name="Kallberg Y."/>
            <person name="Tangrot J."/>
            <person name="Rosling A."/>
        </authorList>
    </citation>
    <scope>NUCLEOTIDE SEQUENCE</scope>
    <source>
        <strain evidence="9">AZ414A</strain>
    </source>
</reference>
<comment type="caution">
    <text evidence="9">The sequence shown here is derived from an EMBL/GenBank/DDBJ whole genome shotgun (WGS) entry which is preliminary data.</text>
</comment>
<dbReference type="InterPro" id="IPR039024">
    <property type="entry name" value="RTC4"/>
</dbReference>
<evidence type="ECO:0000313" key="10">
    <source>
        <dbReference type="Proteomes" id="UP000789706"/>
    </source>
</evidence>
<keyword evidence="7" id="KW-0539">Nucleus</keyword>
<evidence type="ECO:0000256" key="1">
    <source>
        <dbReference type="ARBA" id="ARBA00002738"/>
    </source>
</evidence>
<keyword evidence="6" id="KW-0963">Cytoplasm</keyword>
<dbReference type="InterPro" id="IPR028094">
    <property type="entry name" value="RTC4_C"/>
</dbReference>
<dbReference type="PANTHER" id="PTHR41391:SF1">
    <property type="entry name" value="RESTRICTION OF TELOMERE CAPPING PROTEIN 4"/>
    <property type="match status" value="1"/>
</dbReference>
<evidence type="ECO:0000256" key="3">
    <source>
        <dbReference type="ARBA" id="ARBA00004496"/>
    </source>
</evidence>
<evidence type="ECO:0000256" key="2">
    <source>
        <dbReference type="ARBA" id="ARBA00004123"/>
    </source>
</evidence>
<feature type="domain" description="Restriction of telomere capping protein 4 C-terminal" evidence="8">
    <location>
        <begin position="101"/>
        <end position="196"/>
    </location>
</feature>
<dbReference type="OrthoDB" id="128308at2759"/>